<comment type="caution">
    <text evidence="8">The sequence shown here is derived from an EMBL/GenBank/DDBJ whole genome shotgun (WGS) entry which is preliminary data.</text>
</comment>
<dbReference type="PANTHER" id="PTHR43266:SF2">
    <property type="entry name" value="MAJOR FACILITATOR SUPERFAMILY (MFS) PROFILE DOMAIN-CONTAINING PROTEIN"/>
    <property type="match status" value="1"/>
</dbReference>
<feature type="transmembrane region" description="Helical" evidence="7">
    <location>
        <begin position="208"/>
        <end position="226"/>
    </location>
</feature>
<evidence type="ECO:0000256" key="4">
    <source>
        <dbReference type="ARBA" id="ARBA00022692"/>
    </source>
</evidence>
<name>A0A7X2MPN9_ENTAG</name>
<evidence type="ECO:0000256" key="3">
    <source>
        <dbReference type="ARBA" id="ARBA00022475"/>
    </source>
</evidence>
<feature type="transmembrane region" description="Helical" evidence="7">
    <location>
        <begin position="138"/>
        <end position="160"/>
    </location>
</feature>
<keyword evidence="2" id="KW-0813">Transport</keyword>
<dbReference type="SUPFAM" id="SSF103473">
    <property type="entry name" value="MFS general substrate transporter"/>
    <property type="match status" value="1"/>
</dbReference>
<dbReference type="Proteomes" id="UP000461948">
    <property type="component" value="Unassembled WGS sequence"/>
</dbReference>
<feature type="transmembrane region" description="Helical" evidence="7">
    <location>
        <begin position="284"/>
        <end position="312"/>
    </location>
</feature>
<comment type="subcellular location">
    <subcellularLocation>
        <location evidence="1">Cell membrane</location>
        <topology evidence="1">Multi-pass membrane protein</topology>
    </subcellularLocation>
</comment>
<dbReference type="Gene3D" id="1.20.1250.20">
    <property type="entry name" value="MFS general substrate transporter like domains"/>
    <property type="match status" value="1"/>
</dbReference>
<keyword evidence="5 7" id="KW-1133">Transmembrane helix</keyword>
<organism evidence="8 9">
    <name type="scientific">Enterobacter agglomerans</name>
    <name type="common">Erwinia herbicola</name>
    <name type="synonym">Pantoea agglomerans</name>
    <dbReference type="NCBI Taxonomy" id="549"/>
    <lineage>
        <taxon>Bacteria</taxon>
        <taxon>Pseudomonadati</taxon>
        <taxon>Pseudomonadota</taxon>
        <taxon>Gammaproteobacteria</taxon>
        <taxon>Enterobacterales</taxon>
        <taxon>Erwiniaceae</taxon>
        <taxon>Pantoea</taxon>
        <taxon>Pantoea agglomerans group</taxon>
    </lineage>
</organism>
<proteinExistence type="predicted"/>
<accession>A0A7X2MPN9</accession>
<dbReference type="EMBL" id="WKLC01000970">
    <property type="protein sequence ID" value="MSE17048.1"/>
    <property type="molecule type" value="Genomic_DNA"/>
</dbReference>
<keyword evidence="3" id="KW-1003">Cell membrane</keyword>
<evidence type="ECO:0000256" key="2">
    <source>
        <dbReference type="ARBA" id="ARBA00022448"/>
    </source>
</evidence>
<evidence type="ECO:0000256" key="5">
    <source>
        <dbReference type="ARBA" id="ARBA00022989"/>
    </source>
</evidence>
<evidence type="ECO:0000256" key="1">
    <source>
        <dbReference type="ARBA" id="ARBA00004651"/>
    </source>
</evidence>
<reference evidence="8 9" key="1">
    <citation type="submission" date="2019-11" db="EMBL/GenBank/DDBJ databases">
        <title>Draft Genome Sequence of Plant Growth-Promoting Rhizosphere-Associated Bacteria.</title>
        <authorList>
            <person name="Vasilyev I.Y."/>
            <person name="Radchenko V."/>
            <person name="Ilnitskaya E.V."/>
        </authorList>
    </citation>
    <scope>NUCLEOTIDE SEQUENCE [LARGE SCALE GENOMIC DNA]</scope>
    <source>
        <strain evidence="8 9">VRA_MhP_f</strain>
    </source>
</reference>
<sequence>MKWLKIKDFRTLLASLFISKLGDYVYEVVFVFIVLENTHNNYLLAGCVYFFRFIPFLFFGPAGGWMADNWRIKCSVILSLADKPWVLMFNTLTYAISIVILCTFSENSQNKTSAFRLKQVYQENLSCIKSLFQEAPGLFIAIFGSSVCILFTGSLLRFIIPAVAVSQGNGEIFTSWIFSLMAAGTITRGLIYGRFAINISPLNVMRNWFFYGILLILMSFIALYSLEALLPVAFVRGMSGAFVDISLVTLIQSWSFAENTGKTFGTFSTLANTAEALSGLLSGLAAAASLMVVFAGMSSLIVLTGIISMACLPDKKQKNISGSNESDSSI</sequence>
<protein>
    <submittedName>
        <fullName evidence="8">MFS transporter</fullName>
    </submittedName>
</protein>
<feature type="transmembrane region" description="Helical" evidence="7">
    <location>
        <begin position="12"/>
        <end position="35"/>
    </location>
</feature>
<evidence type="ECO:0000256" key="7">
    <source>
        <dbReference type="SAM" id="Phobius"/>
    </source>
</evidence>
<dbReference type="AlphaFoldDB" id="A0A7X2MPN9"/>
<feature type="transmembrane region" description="Helical" evidence="7">
    <location>
        <begin position="42"/>
        <end position="65"/>
    </location>
</feature>
<evidence type="ECO:0000313" key="9">
    <source>
        <dbReference type="Proteomes" id="UP000461948"/>
    </source>
</evidence>
<feature type="transmembrane region" description="Helical" evidence="7">
    <location>
        <begin position="172"/>
        <end position="196"/>
    </location>
</feature>
<keyword evidence="6 7" id="KW-0472">Membrane</keyword>
<gene>
    <name evidence="8" type="ORF">GKC49_18605</name>
</gene>
<evidence type="ECO:0000313" key="8">
    <source>
        <dbReference type="EMBL" id="MSE17048.1"/>
    </source>
</evidence>
<dbReference type="PANTHER" id="PTHR43266">
    <property type="entry name" value="MACROLIDE-EFFLUX PROTEIN"/>
    <property type="match status" value="1"/>
</dbReference>
<evidence type="ECO:0000256" key="6">
    <source>
        <dbReference type="ARBA" id="ARBA00023136"/>
    </source>
</evidence>
<feature type="transmembrane region" description="Helical" evidence="7">
    <location>
        <begin position="85"/>
        <end position="104"/>
    </location>
</feature>
<dbReference type="GO" id="GO:0005886">
    <property type="term" value="C:plasma membrane"/>
    <property type="evidence" value="ECO:0007669"/>
    <property type="project" value="UniProtKB-SubCell"/>
</dbReference>
<keyword evidence="4 7" id="KW-0812">Transmembrane</keyword>
<dbReference type="InterPro" id="IPR036259">
    <property type="entry name" value="MFS_trans_sf"/>
</dbReference>